<evidence type="ECO:0000256" key="1">
    <source>
        <dbReference type="SAM" id="SignalP"/>
    </source>
</evidence>
<evidence type="ECO:0000313" key="3">
    <source>
        <dbReference type="EMBL" id="PXW55735.1"/>
    </source>
</evidence>
<reference evidence="3 4" key="1">
    <citation type="submission" date="2018-05" db="EMBL/GenBank/DDBJ databases">
        <title>Genomic Encyclopedia of Type Strains, Phase IV (KMG-IV): sequencing the most valuable type-strain genomes for metagenomic binning, comparative biology and taxonomic classification.</title>
        <authorList>
            <person name="Goeker M."/>
        </authorList>
    </citation>
    <scope>NUCLEOTIDE SEQUENCE [LARGE SCALE GENOMIC DNA]</scope>
    <source>
        <strain evidence="3 4">DSM 6462</strain>
    </source>
</reference>
<dbReference type="SUPFAM" id="SSF50952">
    <property type="entry name" value="Soluble quinoprotein glucose dehydrogenase"/>
    <property type="match status" value="1"/>
</dbReference>
<evidence type="ECO:0000259" key="2">
    <source>
        <dbReference type="Pfam" id="PF07995"/>
    </source>
</evidence>
<dbReference type="InterPro" id="IPR011041">
    <property type="entry name" value="Quinoprot_gluc/sorb_DH_b-prop"/>
</dbReference>
<dbReference type="PANTHER" id="PTHR19328">
    <property type="entry name" value="HEDGEHOG-INTERACTING PROTEIN"/>
    <property type="match status" value="1"/>
</dbReference>
<feature type="domain" description="Glucose/Sorbosone dehydrogenase" evidence="2">
    <location>
        <begin position="44"/>
        <end position="372"/>
    </location>
</feature>
<dbReference type="Gene3D" id="2.120.10.30">
    <property type="entry name" value="TolB, C-terminal domain"/>
    <property type="match status" value="1"/>
</dbReference>
<accession>A0A2V3U0A6</accession>
<dbReference type="Pfam" id="PF07995">
    <property type="entry name" value="GSDH"/>
    <property type="match status" value="1"/>
</dbReference>
<proteinExistence type="predicted"/>
<dbReference type="AlphaFoldDB" id="A0A2V3U0A6"/>
<name>A0A2V3U0A6_9HYPH</name>
<feature type="chain" id="PRO_5015875621" evidence="1">
    <location>
        <begin position="24"/>
        <end position="378"/>
    </location>
</feature>
<dbReference type="InterPro" id="IPR011042">
    <property type="entry name" value="6-blade_b-propeller_TolB-like"/>
</dbReference>
<feature type="signal peptide" evidence="1">
    <location>
        <begin position="1"/>
        <end position="23"/>
    </location>
</feature>
<dbReference type="Proteomes" id="UP000248021">
    <property type="component" value="Unassembled WGS sequence"/>
</dbReference>
<sequence>MRVVLSALAFLGATILSNAPSIAQSSPERQQFGRLTVETVARDLDHPWSLAFLPDGRMLVTERAGRLRLIGNGNATAISGVPEVRARGQGGLLDVALDPDFATNRLIYLSYAEPREGGLGGTAVARGTLDERAARLTDVQVIFRQQPGYSGNNHFGSRLAFAPDGTLFVTLGERFDLRDKAQDLDNHLGKVVRINRDGSIPADNPFVGRSGAKPDIWTYGHRNPQSAAINPRTNVLWTIEHGARGGDEINISRKGANYGWPVIGYGTHYSGAKIGAGTTQKGMEQPVFYWDPSIAPSGMVFYTGNRYPGWQNSLFTGALAGQMLVRLQLQGDRVIREERLLTDMGARIRDVRQGPDGLLYLLTDESNGRLLRLIPAGS</sequence>
<gene>
    <name evidence="3" type="ORF">C7450_109143</name>
</gene>
<dbReference type="InterPro" id="IPR012938">
    <property type="entry name" value="Glc/Sorbosone_DH"/>
</dbReference>
<dbReference type="RefSeq" id="WP_110376513.1">
    <property type="nucleotide sequence ID" value="NZ_JAHBRY010000001.1"/>
</dbReference>
<evidence type="ECO:0000313" key="4">
    <source>
        <dbReference type="Proteomes" id="UP000248021"/>
    </source>
</evidence>
<dbReference type="OrthoDB" id="9770043at2"/>
<organism evidence="3 4">
    <name type="scientific">Chelatococcus asaccharovorans</name>
    <dbReference type="NCBI Taxonomy" id="28210"/>
    <lineage>
        <taxon>Bacteria</taxon>
        <taxon>Pseudomonadati</taxon>
        <taxon>Pseudomonadota</taxon>
        <taxon>Alphaproteobacteria</taxon>
        <taxon>Hyphomicrobiales</taxon>
        <taxon>Chelatococcaceae</taxon>
        <taxon>Chelatococcus</taxon>
    </lineage>
</organism>
<comment type="caution">
    <text evidence="3">The sequence shown here is derived from an EMBL/GenBank/DDBJ whole genome shotgun (WGS) entry which is preliminary data.</text>
</comment>
<protein>
    <submittedName>
        <fullName evidence="3">Glucose/arabinose dehydrogenase</fullName>
    </submittedName>
</protein>
<keyword evidence="4" id="KW-1185">Reference proteome</keyword>
<dbReference type="PANTHER" id="PTHR19328:SF75">
    <property type="entry name" value="ALDOSE SUGAR DEHYDROGENASE YLII"/>
    <property type="match status" value="1"/>
</dbReference>
<keyword evidence="1" id="KW-0732">Signal</keyword>
<dbReference type="EMBL" id="QJJK01000009">
    <property type="protein sequence ID" value="PXW55735.1"/>
    <property type="molecule type" value="Genomic_DNA"/>
</dbReference>